<name>A0A081C2G0_VECG1</name>
<dbReference type="InterPro" id="IPR006059">
    <property type="entry name" value="SBP"/>
</dbReference>
<dbReference type="HOGENOM" id="CLU_031285_12_4_0"/>
<dbReference type="EMBL" id="DF820468">
    <property type="protein sequence ID" value="GAK58765.1"/>
    <property type="molecule type" value="Genomic_DNA"/>
</dbReference>
<dbReference type="eggNOG" id="COG1653">
    <property type="taxonomic scope" value="Bacteria"/>
</dbReference>
<reference evidence="4" key="1">
    <citation type="journal article" date="2015" name="PeerJ">
        <title>First genomic representation of candidate bacterial phylum KSB3 points to enhanced environmental sensing as a trigger of wastewater bulking.</title>
        <authorList>
            <person name="Sekiguchi Y."/>
            <person name="Ohashi A."/>
            <person name="Parks D.H."/>
            <person name="Yamauchi T."/>
            <person name="Tyson G.W."/>
            <person name="Hugenholtz P."/>
        </authorList>
    </citation>
    <scope>NUCLEOTIDE SEQUENCE [LARGE SCALE GENOMIC DNA]</scope>
</reference>
<keyword evidence="2" id="KW-0813">Transport</keyword>
<dbReference type="PANTHER" id="PTHR43649">
    <property type="entry name" value="ARABINOSE-BINDING PROTEIN-RELATED"/>
    <property type="match status" value="1"/>
</dbReference>
<feature type="signal peptide" evidence="3">
    <location>
        <begin position="1"/>
        <end position="22"/>
    </location>
</feature>
<evidence type="ECO:0000256" key="3">
    <source>
        <dbReference type="SAM" id="SignalP"/>
    </source>
</evidence>
<dbReference type="AlphaFoldDB" id="A0A081C2G0"/>
<comment type="similarity">
    <text evidence="1">Belongs to the bacterial solute-binding protein 1 family.</text>
</comment>
<dbReference type="Gene3D" id="3.40.190.10">
    <property type="entry name" value="Periplasmic binding protein-like II"/>
    <property type="match status" value="2"/>
</dbReference>
<dbReference type="InterPro" id="IPR050490">
    <property type="entry name" value="Bact_solute-bd_prot1"/>
</dbReference>
<accession>A0A081C2G0</accession>
<evidence type="ECO:0000313" key="5">
    <source>
        <dbReference type="Proteomes" id="UP000030661"/>
    </source>
</evidence>
<dbReference type="PANTHER" id="PTHR43649:SF29">
    <property type="entry name" value="OSMOPROTECTIVE COMPOUNDS-BINDING PROTEIN GGTB"/>
    <property type="match status" value="1"/>
</dbReference>
<dbReference type="SUPFAM" id="SSF53850">
    <property type="entry name" value="Periplasmic binding protein-like II"/>
    <property type="match status" value="1"/>
</dbReference>
<protein>
    <submittedName>
        <fullName evidence="4">Extracellular solute-binding protein family 1</fullName>
    </submittedName>
</protein>
<keyword evidence="5" id="KW-1185">Reference proteome</keyword>
<feature type="chain" id="PRO_5001755580" evidence="3">
    <location>
        <begin position="23"/>
        <end position="414"/>
    </location>
</feature>
<gene>
    <name evidence="4" type="ORF">U27_05740</name>
</gene>
<keyword evidence="3" id="KW-0732">Signal</keyword>
<evidence type="ECO:0000256" key="2">
    <source>
        <dbReference type="ARBA" id="ARBA00022448"/>
    </source>
</evidence>
<dbReference type="Pfam" id="PF01547">
    <property type="entry name" value="SBP_bac_1"/>
    <property type="match status" value="1"/>
</dbReference>
<dbReference type="Proteomes" id="UP000030661">
    <property type="component" value="Unassembled WGS sequence"/>
</dbReference>
<evidence type="ECO:0000313" key="4">
    <source>
        <dbReference type="EMBL" id="GAK58765.1"/>
    </source>
</evidence>
<evidence type="ECO:0000256" key="1">
    <source>
        <dbReference type="ARBA" id="ARBA00008520"/>
    </source>
</evidence>
<sequence>MKKILVLTMMFVLAAGLSLAYAEELTINSMHSDPLPKETLEALVAKFQELNPDIQVKVNTTAHEEFKKAVRIWLASDTPPDVITWFAGNRAMFFIDKGLILNITDVWQEAGLFEKFPKAFQSISMRDEKAYFLPDSYYWWAIYYRKSIFEQHNITPPKTWEELLNVCALLKEKGITPFTIGTKYRWTAAAWFDYINMRINGPQFHMDLMFGKVPYNDERVLKVFSVWREFLDKGYFLENAASYSWQEALTFLVQGQSAMYLMGQFIMDSVPDDVEADLDFFQFPIIDPAVPVGEDAPTDGYMIPAKAAHPEAAKKFLKFLSSKEAQEIQVAKTGRVVTNKEIPLDLYPPATQKGIQMMQGVDALAQFYDRDTLPEMADKGMDGFMEFWYKPDNIQQILDRLEKERDRIFKLPQE</sequence>
<dbReference type="STRING" id="1499967.U27_05740"/>
<organism evidence="4">
    <name type="scientific">Vecturithrix granuli</name>
    <dbReference type="NCBI Taxonomy" id="1499967"/>
    <lineage>
        <taxon>Bacteria</taxon>
        <taxon>Candidatus Moduliflexota</taxon>
        <taxon>Candidatus Vecturitrichia</taxon>
        <taxon>Candidatus Vecturitrichales</taxon>
        <taxon>Candidatus Vecturitrichaceae</taxon>
        <taxon>Candidatus Vecturithrix</taxon>
    </lineage>
</organism>
<proteinExistence type="inferred from homology"/>